<keyword evidence="1" id="KW-1133">Transmembrane helix</keyword>
<keyword evidence="3" id="KW-1185">Reference proteome</keyword>
<feature type="transmembrane region" description="Helical" evidence="1">
    <location>
        <begin position="39"/>
        <end position="63"/>
    </location>
</feature>
<dbReference type="Proteomes" id="UP000053268">
    <property type="component" value="Unassembled WGS sequence"/>
</dbReference>
<keyword evidence="1" id="KW-0812">Transmembrane</keyword>
<evidence type="ECO:0000313" key="3">
    <source>
        <dbReference type="Proteomes" id="UP000053268"/>
    </source>
</evidence>
<dbReference type="EMBL" id="KQ459595">
    <property type="protein sequence ID" value="KPI95909.1"/>
    <property type="molecule type" value="Genomic_DNA"/>
</dbReference>
<protein>
    <submittedName>
        <fullName evidence="2">Major facilitator superfamily domain-containing protein 8</fullName>
    </submittedName>
</protein>
<dbReference type="AlphaFoldDB" id="A0A194PT18"/>
<gene>
    <name evidence="2" type="ORF">RR46_11622</name>
</gene>
<sequence>MEWLKRLFGREVREGSIRDAPEDGLETAQERRRRWRSVYVIYFTMFQMSLGFSIVLTGVWPYLDMLNQHIYDIVFVSQVARVQSFKLNKALPITLVQMIHKDLYIFG</sequence>
<proteinExistence type="predicted"/>
<organism evidence="2 3">
    <name type="scientific">Papilio xuthus</name>
    <name type="common">Asian swallowtail butterfly</name>
    <dbReference type="NCBI Taxonomy" id="66420"/>
    <lineage>
        <taxon>Eukaryota</taxon>
        <taxon>Metazoa</taxon>
        <taxon>Ecdysozoa</taxon>
        <taxon>Arthropoda</taxon>
        <taxon>Hexapoda</taxon>
        <taxon>Insecta</taxon>
        <taxon>Pterygota</taxon>
        <taxon>Neoptera</taxon>
        <taxon>Endopterygota</taxon>
        <taxon>Lepidoptera</taxon>
        <taxon>Glossata</taxon>
        <taxon>Ditrysia</taxon>
        <taxon>Papilionoidea</taxon>
        <taxon>Papilionidae</taxon>
        <taxon>Papilioninae</taxon>
        <taxon>Papilio</taxon>
    </lineage>
</organism>
<reference evidence="2 3" key="1">
    <citation type="journal article" date="2015" name="Nat. Commun.">
        <title>Outbred genome sequencing and CRISPR/Cas9 gene editing in butterflies.</title>
        <authorList>
            <person name="Li X."/>
            <person name="Fan D."/>
            <person name="Zhang W."/>
            <person name="Liu G."/>
            <person name="Zhang L."/>
            <person name="Zhao L."/>
            <person name="Fang X."/>
            <person name="Chen L."/>
            <person name="Dong Y."/>
            <person name="Chen Y."/>
            <person name="Ding Y."/>
            <person name="Zhao R."/>
            <person name="Feng M."/>
            <person name="Zhu Y."/>
            <person name="Feng Y."/>
            <person name="Jiang X."/>
            <person name="Zhu D."/>
            <person name="Xiang H."/>
            <person name="Feng X."/>
            <person name="Li S."/>
            <person name="Wang J."/>
            <person name="Zhang G."/>
            <person name="Kronforst M.R."/>
            <person name="Wang W."/>
        </authorList>
    </citation>
    <scope>NUCLEOTIDE SEQUENCE [LARGE SCALE GENOMIC DNA]</scope>
    <source>
        <strain evidence="2">Ya'a_city_454_Px</strain>
        <tissue evidence="2">Whole body</tissue>
    </source>
</reference>
<evidence type="ECO:0000313" key="2">
    <source>
        <dbReference type="EMBL" id="KPI95909.1"/>
    </source>
</evidence>
<dbReference type="STRING" id="66420.A0A194PT18"/>
<accession>A0A194PT18</accession>
<keyword evidence="1" id="KW-0472">Membrane</keyword>
<evidence type="ECO:0000256" key="1">
    <source>
        <dbReference type="SAM" id="Phobius"/>
    </source>
</evidence>
<name>A0A194PT18_PAPXU</name>